<proteinExistence type="predicted"/>
<feature type="region of interest" description="Disordered" evidence="1">
    <location>
        <begin position="1"/>
        <end position="32"/>
    </location>
</feature>
<gene>
    <name evidence="2" type="ORF">EI555_009151</name>
</gene>
<dbReference type="GO" id="GO:0005813">
    <property type="term" value="C:centrosome"/>
    <property type="evidence" value="ECO:0007669"/>
    <property type="project" value="InterPro"/>
</dbReference>
<evidence type="ECO:0000313" key="2">
    <source>
        <dbReference type="EMBL" id="TKC47168.1"/>
    </source>
</evidence>
<feature type="non-terminal residue" evidence="2">
    <location>
        <position position="152"/>
    </location>
</feature>
<dbReference type="InterPro" id="IPR026619">
    <property type="entry name" value="CEP95"/>
</dbReference>
<dbReference type="EMBL" id="RWIC01000225">
    <property type="protein sequence ID" value="TKC47168.1"/>
    <property type="molecule type" value="Genomic_DNA"/>
</dbReference>
<dbReference type="PANTHER" id="PTHR22545:SF0">
    <property type="entry name" value="CENTROSOMAL PROTEIN OF 95 KDA"/>
    <property type="match status" value="1"/>
</dbReference>
<dbReference type="AlphaFoldDB" id="A0A4U1FC45"/>
<protein>
    <submittedName>
        <fullName evidence="2">Uncharacterized protein</fullName>
    </submittedName>
</protein>
<reference evidence="3" key="1">
    <citation type="journal article" date="2019" name="IScience">
        <title>Narwhal Genome Reveals Long-Term Low Genetic Diversity despite Current Large Abundance Size.</title>
        <authorList>
            <person name="Westbury M.V."/>
            <person name="Petersen B."/>
            <person name="Garde E."/>
            <person name="Heide-Jorgensen M.P."/>
            <person name="Lorenzen E.D."/>
        </authorList>
    </citation>
    <scope>NUCLEOTIDE SEQUENCE [LARGE SCALE GENOMIC DNA]</scope>
</reference>
<sequence>MQSKKASTLPCSDSHEEVLNTPSSSFLSKSGTSFVEDKIPSVDMIPNARKLGEPIRSAIPLHPPYHPSEPRALCPIGKEYLRSSHCSPTVNSTGEGTAFSVMLKSALGDRIKEKTGFEEEDIGNEEVESGNDETLSQHSDSIVEYGLKKQRP</sequence>
<evidence type="ECO:0000256" key="1">
    <source>
        <dbReference type="SAM" id="MobiDB-lite"/>
    </source>
</evidence>
<feature type="compositionally biased region" description="Low complexity" evidence="1">
    <location>
        <begin position="23"/>
        <end position="32"/>
    </location>
</feature>
<dbReference type="GO" id="GO:0000922">
    <property type="term" value="C:spindle pole"/>
    <property type="evidence" value="ECO:0007669"/>
    <property type="project" value="InterPro"/>
</dbReference>
<organism evidence="2 3">
    <name type="scientific">Monodon monoceros</name>
    <name type="common">Narwhal</name>
    <name type="synonym">Ceratodon monodon</name>
    <dbReference type="NCBI Taxonomy" id="40151"/>
    <lineage>
        <taxon>Eukaryota</taxon>
        <taxon>Metazoa</taxon>
        <taxon>Chordata</taxon>
        <taxon>Craniata</taxon>
        <taxon>Vertebrata</taxon>
        <taxon>Euteleostomi</taxon>
        <taxon>Mammalia</taxon>
        <taxon>Eutheria</taxon>
        <taxon>Laurasiatheria</taxon>
        <taxon>Artiodactyla</taxon>
        <taxon>Whippomorpha</taxon>
        <taxon>Cetacea</taxon>
        <taxon>Odontoceti</taxon>
        <taxon>Monodontidae</taxon>
        <taxon>Monodon</taxon>
    </lineage>
</organism>
<dbReference type="PANTHER" id="PTHR22545">
    <property type="entry name" value="CENTROSOMAL PROTEIN OF 95 KDA"/>
    <property type="match status" value="1"/>
</dbReference>
<accession>A0A4U1FC45</accession>
<feature type="compositionally biased region" description="Polar residues" evidence="1">
    <location>
        <begin position="1"/>
        <end position="11"/>
    </location>
</feature>
<evidence type="ECO:0000313" key="3">
    <source>
        <dbReference type="Proteomes" id="UP000308365"/>
    </source>
</evidence>
<name>A0A4U1FC45_MONMO</name>
<comment type="caution">
    <text evidence="2">The sequence shown here is derived from an EMBL/GenBank/DDBJ whole genome shotgun (WGS) entry which is preliminary data.</text>
</comment>
<dbReference type="Proteomes" id="UP000308365">
    <property type="component" value="Unassembled WGS sequence"/>
</dbReference>
<feature type="compositionally biased region" description="Acidic residues" evidence="1">
    <location>
        <begin position="118"/>
        <end position="131"/>
    </location>
</feature>
<feature type="region of interest" description="Disordered" evidence="1">
    <location>
        <begin position="114"/>
        <end position="152"/>
    </location>
</feature>